<dbReference type="AlphaFoldDB" id="A0A6P6FYH2"/>
<evidence type="ECO:0000256" key="3">
    <source>
        <dbReference type="ARBA" id="ARBA00022842"/>
    </source>
</evidence>
<sequence length="410" mass="48172">MLSLYEAAHLRLHGEEVLDEAISFTITHLRHSLMEIGHTSPHLSEKVMWALNRPVHKTIPMLESRHYISIYPKEDSHNKTLLKLAELDFNLLQALHQKELNSIARWWKNLDFARKFPYARDRVIELYFWILAMYFEPEYIHVREFVTKSVTMISIIDDTYDVHGTYEEIKLFTQAIKRWDISAKDSLPDYMQLIYEAILDVYDEIEEHNAKEGRSYRAHYAKETMKEAVQAYFDEASWFYDEYIPTLEDYMSIMDVSCAYPFIIKTSFLGVGEIATKEVFDWAFDKPKIIKATSAIGRIMNDIVSHKFEQKRGHAASSVECYMKQHGVQEEEAYKMLRQKIEDAWKDINQELLKSTFVPTVLLGPILNLNRVSEFIYRDDDCYTKAHKIKDDLALLLVHPVSTLHQDVQP</sequence>
<dbReference type="Pfam" id="PF03936">
    <property type="entry name" value="Terpene_synth_C"/>
    <property type="match status" value="1"/>
</dbReference>
<dbReference type="KEGG" id="zju:112490604"/>
<feature type="domain" description="Terpene synthase metal-binding" evidence="5">
    <location>
        <begin position="108"/>
        <end position="347"/>
    </location>
</feature>
<dbReference type="InterPro" id="IPR001906">
    <property type="entry name" value="Terpene_synth_N"/>
</dbReference>
<keyword evidence="2" id="KW-0479">Metal-binding</keyword>
<dbReference type="GO" id="GO:0010333">
    <property type="term" value="F:terpene synthase activity"/>
    <property type="evidence" value="ECO:0007669"/>
    <property type="project" value="InterPro"/>
</dbReference>
<comment type="cofactor">
    <cofactor evidence="1">
        <name>Mg(2+)</name>
        <dbReference type="ChEBI" id="CHEBI:18420"/>
    </cofactor>
</comment>
<dbReference type="GeneID" id="112490604"/>
<dbReference type="SUPFAM" id="SSF48239">
    <property type="entry name" value="Terpenoid cyclases/Protein prenyltransferases"/>
    <property type="match status" value="1"/>
</dbReference>
<dbReference type="GO" id="GO:0016102">
    <property type="term" value="P:diterpenoid biosynthetic process"/>
    <property type="evidence" value="ECO:0007669"/>
    <property type="project" value="InterPro"/>
</dbReference>
<dbReference type="SFLD" id="SFLDS00005">
    <property type="entry name" value="Isoprenoid_Synthase_Type_I"/>
    <property type="match status" value="1"/>
</dbReference>
<reference evidence="7" key="2">
    <citation type="submission" date="2025-08" db="UniProtKB">
        <authorList>
            <consortium name="RefSeq"/>
        </authorList>
    </citation>
    <scope>IDENTIFICATION</scope>
    <source>
        <tissue evidence="7">Seedling</tissue>
    </source>
</reference>
<dbReference type="InParanoid" id="A0A6P6FYH2"/>
<evidence type="ECO:0000313" key="7">
    <source>
        <dbReference type="RefSeq" id="XP_024926490.3"/>
    </source>
</evidence>
<dbReference type="SUPFAM" id="SSF48576">
    <property type="entry name" value="Terpenoid synthases"/>
    <property type="match status" value="1"/>
</dbReference>
<dbReference type="InterPro" id="IPR050148">
    <property type="entry name" value="Terpene_synthase-like"/>
</dbReference>
<evidence type="ECO:0000256" key="2">
    <source>
        <dbReference type="ARBA" id="ARBA00022723"/>
    </source>
</evidence>
<feature type="domain" description="Terpene synthase N-terminal" evidence="4">
    <location>
        <begin position="1"/>
        <end position="51"/>
    </location>
</feature>
<keyword evidence="6" id="KW-1185">Reference proteome</keyword>
<evidence type="ECO:0000313" key="6">
    <source>
        <dbReference type="Proteomes" id="UP001652623"/>
    </source>
</evidence>
<dbReference type="SFLD" id="SFLDG01019">
    <property type="entry name" value="Terpene_Cyclase_Like_1_C_Termi"/>
    <property type="match status" value="1"/>
</dbReference>
<dbReference type="PANTHER" id="PTHR31225:SF205">
    <property type="entry name" value="(-)-GERMACRENE D SYNTHASE-LIKE"/>
    <property type="match status" value="1"/>
</dbReference>
<dbReference type="PANTHER" id="PTHR31225">
    <property type="entry name" value="OS04G0344100 PROTEIN-RELATED"/>
    <property type="match status" value="1"/>
</dbReference>
<dbReference type="InterPro" id="IPR008949">
    <property type="entry name" value="Isoprenoid_synthase_dom_sf"/>
</dbReference>
<evidence type="ECO:0000256" key="1">
    <source>
        <dbReference type="ARBA" id="ARBA00001946"/>
    </source>
</evidence>
<evidence type="ECO:0000259" key="5">
    <source>
        <dbReference type="Pfam" id="PF03936"/>
    </source>
</evidence>
<dbReference type="RefSeq" id="XP_024926490.3">
    <property type="nucleotide sequence ID" value="XM_025070722.3"/>
</dbReference>
<dbReference type="InterPro" id="IPR005630">
    <property type="entry name" value="Terpene_synthase_metal-bd"/>
</dbReference>
<dbReference type="InterPro" id="IPR044814">
    <property type="entry name" value="Terpene_cyclase_plant_C1"/>
</dbReference>
<organism evidence="6 7">
    <name type="scientific">Ziziphus jujuba</name>
    <name type="common">Chinese jujube</name>
    <name type="synonym">Ziziphus sativa</name>
    <dbReference type="NCBI Taxonomy" id="326968"/>
    <lineage>
        <taxon>Eukaryota</taxon>
        <taxon>Viridiplantae</taxon>
        <taxon>Streptophyta</taxon>
        <taxon>Embryophyta</taxon>
        <taxon>Tracheophyta</taxon>
        <taxon>Spermatophyta</taxon>
        <taxon>Magnoliopsida</taxon>
        <taxon>eudicotyledons</taxon>
        <taxon>Gunneridae</taxon>
        <taxon>Pentapetalae</taxon>
        <taxon>rosids</taxon>
        <taxon>fabids</taxon>
        <taxon>Rosales</taxon>
        <taxon>Rhamnaceae</taxon>
        <taxon>Paliureae</taxon>
        <taxon>Ziziphus</taxon>
    </lineage>
</organism>
<dbReference type="GO" id="GO:0000287">
    <property type="term" value="F:magnesium ion binding"/>
    <property type="evidence" value="ECO:0007669"/>
    <property type="project" value="InterPro"/>
</dbReference>
<dbReference type="Proteomes" id="UP001652623">
    <property type="component" value="Chromosome 1"/>
</dbReference>
<reference evidence="6" key="1">
    <citation type="submission" date="2025-05" db="UniProtKB">
        <authorList>
            <consortium name="RefSeq"/>
        </authorList>
    </citation>
    <scope>NUCLEOTIDE SEQUENCE [LARGE SCALE GENOMIC DNA]</scope>
</reference>
<evidence type="ECO:0000259" key="4">
    <source>
        <dbReference type="Pfam" id="PF01397"/>
    </source>
</evidence>
<accession>A0A6P6FYH2</accession>
<proteinExistence type="predicted"/>
<dbReference type="Pfam" id="PF01397">
    <property type="entry name" value="Terpene_synth"/>
    <property type="match status" value="1"/>
</dbReference>
<name>A0A6P6FYH2_ZIZJJ</name>
<dbReference type="InterPro" id="IPR008930">
    <property type="entry name" value="Terpenoid_cyclase/PrenylTrfase"/>
</dbReference>
<dbReference type="Gene3D" id="1.50.10.130">
    <property type="entry name" value="Terpene synthase, N-terminal domain"/>
    <property type="match status" value="1"/>
</dbReference>
<dbReference type="FunCoup" id="A0A6P6FYH2">
    <property type="interactions" value="19"/>
</dbReference>
<dbReference type="CDD" id="cd00684">
    <property type="entry name" value="Terpene_cyclase_plant_C1"/>
    <property type="match status" value="1"/>
</dbReference>
<gene>
    <name evidence="7" type="primary">LOC112490604</name>
</gene>
<protein>
    <submittedName>
        <fullName evidence="7">(-)-germacrene D synthase-like</fullName>
    </submittedName>
</protein>
<keyword evidence="3" id="KW-0460">Magnesium</keyword>
<dbReference type="InterPro" id="IPR036965">
    <property type="entry name" value="Terpene_synth_N_sf"/>
</dbReference>
<dbReference type="Gene3D" id="1.10.600.10">
    <property type="entry name" value="Farnesyl Diphosphate Synthase"/>
    <property type="match status" value="1"/>
</dbReference>
<dbReference type="InterPro" id="IPR034741">
    <property type="entry name" value="Terpene_cyclase-like_1_C"/>
</dbReference>